<gene>
    <name evidence="2" type="ORF">Esi_0638_0003</name>
</gene>
<feature type="transmembrane region" description="Helical" evidence="1">
    <location>
        <begin position="102"/>
        <end position="119"/>
    </location>
</feature>
<dbReference type="STRING" id="2880.D7G5E5"/>
<feature type="transmembrane region" description="Helical" evidence="1">
    <location>
        <begin position="56"/>
        <end position="75"/>
    </location>
</feature>
<dbReference type="EMBL" id="FN649760">
    <property type="protein sequence ID" value="CBJ33839.1"/>
    <property type="molecule type" value="Genomic_DNA"/>
</dbReference>
<evidence type="ECO:0008006" key="4">
    <source>
        <dbReference type="Google" id="ProtNLM"/>
    </source>
</evidence>
<evidence type="ECO:0000313" key="2">
    <source>
        <dbReference type="EMBL" id="CBJ33839.1"/>
    </source>
</evidence>
<name>D7G5E5_ECTSI</name>
<evidence type="ECO:0000313" key="3">
    <source>
        <dbReference type="Proteomes" id="UP000002630"/>
    </source>
</evidence>
<keyword evidence="1" id="KW-0472">Membrane</keyword>
<dbReference type="InParanoid" id="D7G5E5"/>
<dbReference type="OrthoDB" id="408954at2759"/>
<organism evidence="2 3">
    <name type="scientific">Ectocarpus siliculosus</name>
    <name type="common">Brown alga</name>
    <name type="synonym">Conferva siliculosa</name>
    <dbReference type="NCBI Taxonomy" id="2880"/>
    <lineage>
        <taxon>Eukaryota</taxon>
        <taxon>Sar</taxon>
        <taxon>Stramenopiles</taxon>
        <taxon>Ochrophyta</taxon>
        <taxon>PX clade</taxon>
        <taxon>Phaeophyceae</taxon>
        <taxon>Ectocarpales</taxon>
        <taxon>Ectocarpaceae</taxon>
        <taxon>Ectocarpus</taxon>
    </lineage>
</organism>
<reference evidence="2 3" key="1">
    <citation type="journal article" date="2010" name="Nature">
        <title>The Ectocarpus genome and the independent evolution of multicellularity in brown algae.</title>
        <authorList>
            <person name="Cock J.M."/>
            <person name="Sterck L."/>
            <person name="Rouze P."/>
            <person name="Scornet D."/>
            <person name="Allen A.E."/>
            <person name="Amoutzias G."/>
            <person name="Anthouard V."/>
            <person name="Artiguenave F."/>
            <person name="Aury J.M."/>
            <person name="Badger J.H."/>
            <person name="Beszteri B."/>
            <person name="Billiau K."/>
            <person name="Bonnet E."/>
            <person name="Bothwell J.H."/>
            <person name="Bowler C."/>
            <person name="Boyen C."/>
            <person name="Brownlee C."/>
            <person name="Carrano C.J."/>
            <person name="Charrier B."/>
            <person name="Cho G.Y."/>
            <person name="Coelho S.M."/>
            <person name="Collen J."/>
            <person name="Corre E."/>
            <person name="Da Silva C."/>
            <person name="Delage L."/>
            <person name="Delaroque N."/>
            <person name="Dittami S.M."/>
            <person name="Doulbeau S."/>
            <person name="Elias M."/>
            <person name="Farnham G."/>
            <person name="Gachon C.M."/>
            <person name="Gschloessl B."/>
            <person name="Heesch S."/>
            <person name="Jabbari K."/>
            <person name="Jubin C."/>
            <person name="Kawai H."/>
            <person name="Kimura K."/>
            <person name="Kloareg B."/>
            <person name="Kupper F.C."/>
            <person name="Lang D."/>
            <person name="Le Bail A."/>
            <person name="Leblanc C."/>
            <person name="Lerouge P."/>
            <person name="Lohr M."/>
            <person name="Lopez P.J."/>
            <person name="Martens C."/>
            <person name="Maumus F."/>
            <person name="Michel G."/>
            <person name="Miranda-Saavedra D."/>
            <person name="Morales J."/>
            <person name="Moreau H."/>
            <person name="Motomura T."/>
            <person name="Nagasato C."/>
            <person name="Napoli C.A."/>
            <person name="Nelson D.R."/>
            <person name="Nyvall-Collen P."/>
            <person name="Peters A.F."/>
            <person name="Pommier C."/>
            <person name="Potin P."/>
            <person name="Poulain J."/>
            <person name="Quesneville H."/>
            <person name="Read B."/>
            <person name="Rensing S.A."/>
            <person name="Ritter A."/>
            <person name="Rousvoal S."/>
            <person name="Samanta M."/>
            <person name="Samson G."/>
            <person name="Schroeder D.C."/>
            <person name="Segurens B."/>
            <person name="Strittmatter M."/>
            <person name="Tonon T."/>
            <person name="Tregear J.W."/>
            <person name="Valentin K."/>
            <person name="von Dassow P."/>
            <person name="Yamagishi T."/>
            <person name="Van de Peer Y."/>
            <person name="Wincker P."/>
        </authorList>
    </citation>
    <scope>NUCLEOTIDE SEQUENCE [LARGE SCALE GENOMIC DNA]</scope>
    <source>
        <strain evidence="3">Ec32 / CCAP1310/4</strain>
    </source>
</reference>
<protein>
    <recommendedName>
        <fullName evidence="4">Fatty acid hydroxylase domain-containing protein</fullName>
    </recommendedName>
</protein>
<accession>D7G5E5</accession>
<dbReference type="eggNOG" id="ENOG502SU3G">
    <property type="taxonomic scope" value="Eukaryota"/>
</dbReference>
<dbReference type="AlphaFoldDB" id="D7G5E5"/>
<dbReference type="Proteomes" id="UP000002630">
    <property type="component" value="Unassembled WGS sequence"/>
</dbReference>
<feature type="transmembrane region" description="Helical" evidence="1">
    <location>
        <begin position="131"/>
        <end position="152"/>
    </location>
</feature>
<evidence type="ECO:0000256" key="1">
    <source>
        <dbReference type="SAM" id="Phobius"/>
    </source>
</evidence>
<dbReference type="InterPro" id="IPR050307">
    <property type="entry name" value="Sterol_Desaturase_Related"/>
</dbReference>
<keyword evidence="1" id="KW-0812">Transmembrane</keyword>
<dbReference type="PANTHER" id="PTHR11863">
    <property type="entry name" value="STEROL DESATURASE"/>
    <property type="match status" value="1"/>
</dbReference>
<keyword evidence="1" id="KW-1133">Transmembrane helix</keyword>
<sequence>MRLASLQVTSACRCLAVVAVGVLWWCQQPVEASLGVGWKTLRANWLFKHESFEPFLSAASFLFFIGLWGFLDFFVPSASKHRTFLSDDLSSWFGGTRIRDQALWYIAPLVIFDLIFPRRQLPESAPSLGRLVLEVVAAIAVYDAAFFAWHASLHSNPALYRRVHAKHHKCHVQRAPEVGRLIYDCRPPHVHRRVHGRGLLHFRA</sequence>
<keyword evidence="3" id="KW-1185">Reference proteome</keyword>
<proteinExistence type="predicted"/>